<gene>
    <name evidence="1" type="ORF">PXEA_LOCUS17251</name>
</gene>
<sequence length="41" mass="4736">MHRCKTGIWFTEQLKRARQAGRIRAVSGPEALRSSIIRIQL</sequence>
<evidence type="ECO:0000313" key="1">
    <source>
        <dbReference type="EMBL" id="VEL23811.1"/>
    </source>
</evidence>
<organism evidence="1 2">
    <name type="scientific">Protopolystoma xenopodis</name>
    <dbReference type="NCBI Taxonomy" id="117903"/>
    <lineage>
        <taxon>Eukaryota</taxon>
        <taxon>Metazoa</taxon>
        <taxon>Spiralia</taxon>
        <taxon>Lophotrochozoa</taxon>
        <taxon>Platyhelminthes</taxon>
        <taxon>Monogenea</taxon>
        <taxon>Polyopisthocotylea</taxon>
        <taxon>Polystomatidea</taxon>
        <taxon>Polystomatidae</taxon>
        <taxon>Protopolystoma</taxon>
    </lineage>
</organism>
<dbReference type="Proteomes" id="UP000784294">
    <property type="component" value="Unassembled WGS sequence"/>
</dbReference>
<evidence type="ECO:0000313" key="2">
    <source>
        <dbReference type="Proteomes" id="UP000784294"/>
    </source>
</evidence>
<accession>A0A3S5A9Z1</accession>
<name>A0A3S5A9Z1_9PLAT</name>
<reference evidence="1" key="1">
    <citation type="submission" date="2018-11" db="EMBL/GenBank/DDBJ databases">
        <authorList>
            <consortium name="Pathogen Informatics"/>
        </authorList>
    </citation>
    <scope>NUCLEOTIDE SEQUENCE</scope>
</reference>
<keyword evidence="2" id="KW-1185">Reference proteome</keyword>
<dbReference type="EMBL" id="CAAALY010064102">
    <property type="protein sequence ID" value="VEL23811.1"/>
    <property type="molecule type" value="Genomic_DNA"/>
</dbReference>
<proteinExistence type="predicted"/>
<comment type="caution">
    <text evidence="1">The sequence shown here is derived from an EMBL/GenBank/DDBJ whole genome shotgun (WGS) entry which is preliminary data.</text>
</comment>
<protein>
    <submittedName>
        <fullName evidence="1">Uncharacterized protein</fullName>
    </submittedName>
</protein>
<dbReference type="OrthoDB" id="195679at2759"/>
<dbReference type="AlphaFoldDB" id="A0A3S5A9Z1"/>